<dbReference type="EMBL" id="WUUL01000011">
    <property type="protein sequence ID" value="MXQ55022.1"/>
    <property type="molecule type" value="Genomic_DNA"/>
</dbReference>
<reference evidence="1 2" key="1">
    <citation type="submission" date="2019-12" db="EMBL/GenBank/DDBJ databases">
        <title>Whole-genome analyses of novel actinobacteria.</title>
        <authorList>
            <person name="Sahin N."/>
            <person name="Saygin H."/>
        </authorList>
    </citation>
    <scope>NUCLEOTIDE SEQUENCE [LARGE SCALE GENOMIC DNA]</scope>
    <source>
        <strain evidence="1 2">KC615</strain>
    </source>
</reference>
<protein>
    <submittedName>
        <fullName evidence="1">Uncharacterized protein</fullName>
    </submittedName>
</protein>
<sequence length="87" mass="9535">MSNFKKKAQQGLQGVIVAALEQAKKNAGDYAMDILEAHDIDSPEKFAAAKDRIVASFSKSVMEFVEAEAGDPAVQRKLRDAVEKILR</sequence>
<gene>
    <name evidence="1" type="ORF">GSM42_15115</name>
</gene>
<organism evidence="1 2">
    <name type="scientific">Shimazuella alba</name>
    <dbReference type="NCBI Taxonomy" id="2690964"/>
    <lineage>
        <taxon>Bacteria</taxon>
        <taxon>Bacillati</taxon>
        <taxon>Bacillota</taxon>
        <taxon>Bacilli</taxon>
        <taxon>Bacillales</taxon>
        <taxon>Thermoactinomycetaceae</taxon>
        <taxon>Shimazuella</taxon>
    </lineage>
</organism>
<proteinExistence type="predicted"/>
<accession>A0A6I4W3Z1</accession>
<name>A0A6I4W3Z1_9BACL</name>
<evidence type="ECO:0000313" key="1">
    <source>
        <dbReference type="EMBL" id="MXQ55022.1"/>
    </source>
</evidence>
<keyword evidence="2" id="KW-1185">Reference proteome</keyword>
<comment type="caution">
    <text evidence="1">The sequence shown here is derived from an EMBL/GenBank/DDBJ whole genome shotgun (WGS) entry which is preliminary data.</text>
</comment>
<dbReference type="AlphaFoldDB" id="A0A6I4W3Z1"/>
<evidence type="ECO:0000313" key="2">
    <source>
        <dbReference type="Proteomes" id="UP000430692"/>
    </source>
</evidence>
<dbReference type="Proteomes" id="UP000430692">
    <property type="component" value="Unassembled WGS sequence"/>
</dbReference>
<dbReference type="RefSeq" id="WP_160802375.1">
    <property type="nucleotide sequence ID" value="NZ_WUUL01000011.1"/>
</dbReference>